<comment type="cofactor">
    <cofactor evidence="12">
        <name>Zn(2+)</name>
        <dbReference type="ChEBI" id="CHEBI:29105"/>
    </cofactor>
    <text evidence="12">Binds 1 zinc ion per subunit.</text>
</comment>
<evidence type="ECO:0000259" key="15">
    <source>
        <dbReference type="PROSITE" id="PS51864"/>
    </source>
</evidence>
<feature type="active site" evidence="12">
    <location>
        <position position="138"/>
    </location>
</feature>
<evidence type="ECO:0008006" key="18">
    <source>
        <dbReference type="Google" id="ProtNLM"/>
    </source>
</evidence>
<feature type="non-terminal residue" evidence="16">
    <location>
        <position position="1"/>
    </location>
</feature>
<dbReference type="PROSITE" id="PS50060">
    <property type="entry name" value="MAM_2"/>
    <property type="match status" value="1"/>
</dbReference>
<dbReference type="InterPro" id="IPR024079">
    <property type="entry name" value="MetalloPept_cat_dom_sf"/>
</dbReference>
<feature type="binding site" evidence="12">
    <location>
        <position position="141"/>
    </location>
    <ligand>
        <name>Zn(2+)</name>
        <dbReference type="ChEBI" id="CHEBI:29105"/>
        <note>catalytic</note>
    </ligand>
</feature>
<evidence type="ECO:0000313" key="17">
    <source>
        <dbReference type="Proteomes" id="UP000275408"/>
    </source>
</evidence>
<dbReference type="InterPro" id="IPR013320">
    <property type="entry name" value="ConA-like_dom_sf"/>
</dbReference>
<dbReference type="SMART" id="SM00235">
    <property type="entry name" value="ZnMc"/>
    <property type="match status" value="1"/>
</dbReference>
<keyword evidence="11" id="KW-0325">Glycoprotein</keyword>
<dbReference type="Pfam" id="PF01400">
    <property type="entry name" value="Astacin"/>
    <property type="match status" value="1"/>
</dbReference>
<dbReference type="InterPro" id="IPR001254">
    <property type="entry name" value="Trypsin_dom"/>
</dbReference>
<keyword evidence="10" id="KW-1015">Disulfide bond</keyword>
<dbReference type="Gene3D" id="3.40.390.10">
    <property type="entry name" value="Collagenase (Catalytic Domain)"/>
    <property type="match status" value="1"/>
</dbReference>
<dbReference type="GO" id="GO:0016020">
    <property type="term" value="C:membrane"/>
    <property type="evidence" value="ECO:0007669"/>
    <property type="project" value="InterPro"/>
</dbReference>
<keyword evidence="5 12" id="KW-0378">Hydrolase</keyword>
<dbReference type="Proteomes" id="UP000275408">
    <property type="component" value="Unassembled WGS sequence"/>
</dbReference>
<dbReference type="Gene3D" id="2.40.10.10">
    <property type="entry name" value="Trypsin-like serine proteases"/>
    <property type="match status" value="1"/>
</dbReference>
<dbReference type="InterPro" id="IPR034035">
    <property type="entry name" value="Astacin-like_dom"/>
</dbReference>
<evidence type="ECO:0000256" key="12">
    <source>
        <dbReference type="PROSITE-ProRule" id="PRU01211"/>
    </source>
</evidence>
<dbReference type="Pfam" id="PF00629">
    <property type="entry name" value="MAM"/>
    <property type="match status" value="1"/>
</dbReference>
<evidence type="ECO:0000256" key="5">
    <source>
        <dbReference type="ARBA" id="ARBA00022801"/>
    </source>
</evidence>
<gene>
    <name evidence="16" type="ORF">pdam_00001722</name>
</gene>
<keyword evidence="2 12" id="KW-0645">Protease</keyword>
<dbReference type="FunFam" id="2.40.10.10:FF:000077">
    <property type="entry name" value="Predicted protein"/>
    <property type="match status" value="1"/>
</dbReference>
<evidence type="ECO:0000256" key="11">
    <source>
        <dbReference type="ARBA" id="ARBA00023180"/>
    </source>
</evidence>
<evidence type="ECO:0000256" key="2">
    <source>
        <dbReference type="ARBA" id="ARBA00022670"/>
    </source>
</evidence>
<name>A0A3M6UPM6_POCDA</name>
<dbReference type="CDD" id="cd00190">
    <property type="entry name" value="Tryp_SPc"/>
    <property type="match status" value="1"/>
</dbReference>
<dbReference type="InterPro" id="IPR043504">
    <property type="entry name" value="Peptidase_S1_PA_chymotrypsin"/>
</dbReference>
<dbReference type="PROSITE" id="PS51864">
    <property type="entry name" value="ASTACIN"/>
    <property type="match status" value="1"/>
</dbReference>
<evidence type="ECO:0000313" key="16">
    <source>
        <dbReference type="EMBL" id="RMX55571.1"/>
    </source>
</evidence>
<dbReference type="EMBL" id="RCHS01001028">
    <property type="protein sequence ID" value="RMX55571.1"/>
    <property type="molecule type" value="Genomic_DNA"/>
</dbReference>
<evidence type="ECO:0000256" key="8">
    <source>
        <dbReference type="ARBA" id="ARBA00023049"/>
    </source>
</evidence>
<evidence type="ECO:0000256" key="9">
    <source>
        <dbReference type="ARBA" id="ARBA00023145"/>
    </source>
</evidence>
<dbReference type="SUPFAM" id="SSF50494">
    <property type="entry name" value="Trypsin-like serine proteases"/>
    <property type="match status" value="1"/>
</dbReference>
<evidence type="ECO:0000256" key="7">
    <source>
        <dbReference type="ARBA" id="ARBA00022833"/>
    </source>
</evidence>
<keyword evidence="17" id="KW-1185">Reference proteome</keyword>
<dbReference type="CDD" id="cd04280">
    <property type="entry name" value="ZnMc_astacin_like"/>
    <property type="match status" value="1"/>
</dbReference>
<dbReference type="InterPro" id="IPR009003">
    <property type="entry name" value="Peptidase_S1_PA"/>
</dbReference>
<dbReference type="InterPro" id="IPR033116">
    <property type="entry name" value="TRYPSIN_SER"/>
</dbReference>
<organism evidence="16 17">
    <name type="scientific">Pocillopora damicornis</name>
    <name type="common">Cauliflower coral</name>
    <name type="synonym">Millepora damicornis</name>
    <dbReference type="NCBI Taxonomy" id="46731"/>
    <lineage>
        <taxon>Eukaryota</taxon>
        <taxon>Metazoa</taxon>
        <taxon>Cnidaria</taxon>
        <taxon>Anthozoa</taxon>
        <taxon>Hexacorallia</taxon>
        <taxon>Scleractinia</taxon>
        <taxon>Astrocoeniina</taxon>
        <taxon>Pocilloporidae</taxon>
        <taxon>Pocillopora</taxon>
    </lineage>
</organism>
<dbReference type="PANTHER" id="PTHR10127:SF780">
    <property type="entry name" value="METALLOENDOPEPTIDASE"/>
    <property type="match status" value="1"/>
</dbReference>
<dbReference type="PROSITE" id="PS50240">
    <property type="entry name" value="TRYPSIN_DOM"/>
    <property type="match status" value="1"/>
</dbReference>
<evidence type="ECO:0000259" key="14">
    <source>
        <dbReference type="PROSITE" id="PS50240"/>
    </source>
</evidence>
<dbReference type="SMART" id="SM00137">
    <property type="entry name" value="MAM"/>
    <property type="match status" value="1"/>
</dbReference>
<dbReference type="SMART" id="SM00020">
    <property type="entry name" value="Tryp_SPc"/>
    <property type="match status" value="1"/>
</dbReference>
<accession>A0A3M6UPM6</accession>
<dbReference type="AlphaFoldDB" id="A0A3M6UPM6"/>
<dbReference type="InterPro" id="IPR001506">
    <property type="entry name" value="Peptidase_M12A"/>
</dbReference>
<dbReference type="InterPro" id="IPR000998">
    <property type="entry name" value="MAM_dom"/>
</dbReference>
<evidence type="ECO:0000256" key="10">
    <source>
        <dbReference type="ARBA" id="ARBA00023157"/>
    </source>
</evidence>
<dbReference type="InterPro" id="IPR006026">
    <property type="entry name" value="Peptidase_Metallo"/>
</dbReference>
<keyword evidence="6" id="KW-0720">Serine protease</keyword>
<dbReference type="SUPFAM" id="SSF55486">
    <property type="entry name" value="Metalloproteases ('zincins'), catalytic domain"/>
    <property type="match status" value="1"/>
</dbReference>
<reference evidence="16 17" key="1">
    <citation type="journal article" date="2018" name="Sci. Rep.">
        <title>Comparative analysis of the Pocillopora damicornis genome highlights role of immune system in coral evolution.</title>
        <authorList>
            <person name="Cunning R."/>
            <person name="Bay R.A."/>
            <person name="Gillette P."/>
            <person name="Baker A.C."/>
            <person name="Traylor-Knowles N."/>
        </authorList>
    </citation>
    <scope>NUCLEOTIDE SEQUENCE [LARGE SCALE GENOMIC DNA]</scope>
    <source>
        <strain evidence="16">RSMAS</strain>
        <tissue evidence="16">Whole animal</tissue>
    </source>
</reference>
<evidence type="ECO:0000259" key="13">
    <source>
        <dbReference type="PROSITE" id="PS50060"/>
    </source>
</evidence>
<evidence type="ECO:0000256" key="6">
    <source>
        <dbReference type="ARBA" id="ARBA00022825"/>
    </source>
</evidence>
<proteinExistence type="inferred from homology"/>
<dbReference type="GO" id="GO:0006508">
    <property type="term" value="P:proteolysis"/>
    <property type="evidence" value="ECO:0007669"/>
    <property type="project" value="UniProtKB-KW"/>
</dbReference>
<dbReference type="PROSITE" id="PS00135">
    <property type="entry name" value="TRYPSIN_SER"/>
    <property type="match status" value="1"/>
</dbReference>
<dbReference type="CDD" id="cd06263">
    <property type="entry name" value="MAM"/>
    <property type="match status" value="1"/>
</dbReference>
<dbReference type="GO" id="GO:0004252">
    <property type="term" value="F:serine-type endopeptidase activity"/>
    <property type="evidence" value="ECO:0007669"/>
    <property type="project" value="InterPro"/>
</dbReference>
<dbReference type="FunFam" id="3.40.390.10:FF:000015">
    <property type="entry name" value="Meprin A subunit"/>
    <property type="match status" value="1"/>
</dbReference>
<dbReference type="GO" id="GO:0004222">
    <property type="term" value="F:metalloendopeptidase activity"/>
    <property type="evidence" value="ECO:0007669"/>
    <property type="project" value="UniProtKB-UniRule"/>
</dbReference>
<dbReference type="SUPFAM" id="SSF49899">
    <property type="entry name" value="Concanavalin A-like lectins/glucanases"/>
    <property type="match status" value="1"/>
</dbReference>
<keyword evidence="8 12" id="KW-0482">Metalloprotease</keyword>
<comment type="similarity">
    <text evidence="1">Belongs to the peptidase S1 family.</text>
</comment>
<evidence type="ECO:0000256" key="1">
    <source>
        <dbReference type="ARBA" id="ARBA00007664"/>
    </source>
</evidence>
<dbReference type="GO" id="GO:0008270">
    <property type="term" value="F:zinc ion binding"/>
    <property type="evidence" value="ECO:0007669"/>
    <property type="project" value="UniProtKB-UniRule"/>
</dbReference>
<comment type="caution">
    <text evidence="16">The sequence shown here is derived from an EMBL/GenBank/DDBJ whole genome shotgun (WGS) entry which is preliminary data.</text>
</comment>
<dbReference type="Pfam" id="PF00089">
    <property type="entry name" value="Trypsin"/>
    <property type="match status" value="1"/>
</dbReference>
<feature type="domain" description="Peptidase S1" evidence="14">
    <location>
        <begin position="420"/>
        <end position="673"/>
    </location>
</feature>
<evidence type="ECO:0000256" key="3">
    <source>
        <dbReference type="ARBA" id="ARBA00022723"/>
    </source>
</evidence>
<dbReference type="OrthoDB" id="546450at2759"/>
<keyword evidence="4" id="KW-0732">Signal</keyword>
<keyword evidence="9" id="KW-0865">Zymogen</keyword>
<evidence type="ECO:0000256" key="4">
    <source>
        <dbReference type="ARBA" id="ARBA00022729"/>
    </source>
</evidence>
<sequence>LLDDCVSARFLFAENIELHGRDAGLYEGDMRLTIDQALMIESGEVRGSIKTGKWPEAELAYEIDPSLSSQSRAMAVIQSAMREWEQKTYVRFKKRTTETAYVSFFKGSGCWSYVGRTGRKQQLSLASGCWYHGIVIHEIGHALGFYHEQSRPDRDQHVTILWENIREANKHNFKKYSTSIIDSHQTPYDYGSIMHYSSRAFSKNGKPTIAVANGATIGQRKGLSPIDAKQMSRRYFCQSGLEPMTLLGSTPSRGTGPSADHSGSGKYIYIETSHPRKANEKAIINFSGYSGGSACLAFYYHMYGDNVNQLNVYLGSSKVFAKAGNQGNEWKKAQVSINGGGNVLMQFGVTNFLRKNERMDFFETLQIVFEGIRGSGWQGDIAIDDFSLTVGSCEEGIPDPPGPTTPPPPGNCGLKPSVRIVGGTVAAQNSWPWQAMLRTTSGFPFCGGSLIAPQWVASAAHCVRGKSPSSLMIRLGAHRRIGRVGTEQDFKVVKIISHASYHNPVRYSYDIALIKLEKPANLNKAVGLVCVPDGNSPAMPIDNLSKKCWITGWGRLASGGATPEKLMQASVPLVSKSRKFHLAMFEVYLDCEIARCLKGYPNMIHDSMLCAGLDKGGVDACQGDSGGPLVCQYNGRWFLEGATSWGHGCAGPMKYGVYAKVRYVKSWIDQIMKSN</sequence>
<feature type="binding site" evidence="12">
    <location>
        <position position="147"/>
    </location>
    <ligand>
        <name>Zn(2+)</name>
        <dbReference type="ChEBI" id="CHEBI:29105"/>
        <note>catalytic</note>
    </ligand>
</feature>
<keyword evidence="7 12" id="KW-0862">Zinc</keyword>
<dbReference type="PANTHER" id="PTHR10127">
    <property type="entry name" value="DISCOIDIN, CUB, EGF, LAMININ , AND ZINC METALLOPROTEASE DOMAIN CONTAINING"/>
    <property type="match status" value="1"/>
</dbReference>
<dbReference type="Gene3D" id="2.60.120.200">
    <property type="match status" value="1"/>
</dbReference>
<protein>
    <recommendedName>
        <fullName evidence="18">Metalloendopeptidase</fullName>
    </recommendedName>
</protein>
<comment type="caution">
    <text evidence="12">Lacks conserved residue(s) required for the propagation of feature annotation.</text>
</comment>
<feature type="domain" description="MAM" evidence="13">
    <location>
        <begin position="248"/>
        <end position="395"/>
    </location>
</feature>
<feature type="domain" description="Peptidase M12A" evidence="15">
    <location>
        <begin position="44"/>
        <end position="238"/>
    </location>
</feature>
<dbReference type="PRINTS" id="PR00480">
    <property type="entry name" value="ASTACIN"/>
</dbReference>
<keyword evidence="3 12" id="KW-0479">Metal-binding</keyword>
<feature type="binding site" evidence="12">
    <location>
        <position position="137"/>
    </location>
    <ligand>
        <name>Zn(2+)</name>
        <dbReference type="ChEBI" id="CHEBI:29105"/>
        <note>catalytic</note>
    </ligand>
</feature>